<keyword evidence="2" id="KW-0539">Nucleus</keyword>
<dbReference type="GO" id="GO:0008270">
    <property type="term" value="F:zinc ion binding"/>
    <property type="evidence" value="ECO:0007669"/>
    <property type="project" value="InterPro"/>
</dbReference>
<dbReference type="PROSITE" id="PS50048">
    <property type="entry name" value="ZN2_CY6_FUNGAL_2"/>
    <property type="match status" value="1"/>
</dbReference>
<dbReference type="SUPFAM" id="SSF57701">
    <property type="entry name" value="Zn2/Cys6 DNA-binding domain"/>
    <property type="match status" value="1"/>
</dbReference>
<name>A0AA39JHB8_ARMTA</name>
<evidence type="ECO:0000259" key="4">
    <source>
        <dbReference type="PROSITE" id="PS50048"/>
    </source>
</evidence>
<dbReference type="EMBL" id="JAUEPS010000062">
    <property type="protein sequence ID" value="KAK0442777.1"/>
    <property type="molecule type" value="Genomic_DNA"/>
</dbReference>
<keyword evidence="6" id="KW-1185">Reference proteome</keyword>
<dbReference type="InterPro" id="IPR007219">
    <property type="entry name" value="XnlR_reg_dom"/>
</dbReference>
<evidence type="ECO:0000256" key="3">
    <source>
        <dbReference type="SAM" id="MobiDB-lite"/>
    </source>
</evidence>
<feature type="domain" description="Zn(2)-C6 fungal-type" evidence="4">
    <location>
        <begin position="20"/>
        <end position="53"/>
    </location>
</feature>
<dbReference type="GO" id="GO:0006351">
    <property type="term" value="P:DNA-templated transcription"/>
    <property type="evidence" value="ECO:0007669"/>
    <property type="project" value="InterPro"/>
</dbReference>
<dbReference type="Pfam" id="PF04082">
    <property type="entry name" value="Fungal_trans"/>
    <property type="match status" value="1"/>
</dbReference>
<dbReference type="PANTHER" id="PTHR46910">
    <property type="entry name" value="TRANSCRIPTION FACTOR PDR1"/>
    <property type="match status" value="1"/>
</dbReference>
<evidence type="ECO:0000256" key="2">
    <source>
        <dbReference type="ARBA" id="ARBA00023242"/>
    </source>
</evidence>
<dbReference type="CDD" id="cd12148">
    <property type="entry name" value="fungal_TF_MHR"/>
    <property type="match status" value="1"/>
</dbReference>
<dbReference type="RefSeq" id="XP_060324464.1">
    <property type="nucleotide sequence ID" value="XM_060474535.1"/>
</dbReference>
<dbReference type="Gene3D" id="4.10.240.10">
    <property type="entry name" value="Zn(2)-C6 fungal-type DNA-binding domain"/>
    <property type="match status" value="1"/>
</dbReference>
<dbReference type="PROSITE" id="PS00463">
    <property type="entry name" value="ZN2_CY6_FUNGAL_1"/>
    <property type="match status" value="1"/>
</dbReference>
<comment type="caution">
    <text evidence="5">The sequence shown here is derived from an EMBL/GenBank/DDBJ whole genome shotgun (WGS) entry which is preliminary data.</text>
</comment>
<dbReference type="CDD" id="cd00067">
    <property type="entry name" value="GAL4"/>
    <property type="match status" value="1"/>
</dbReference>
<protein>
    <submittedName>
        <fullName evidence="5">Fungal-specific transcription factor domain-containing protein</fullName>
    </submittedName>
</protein>
<organism evidence="5 6">
    <name type="scientific">Armillaria tabescens</name>
    <name type="common">Ringless honey mushroom</name>
    <name type="synonym">Agaricus tabescens</name>
    <dbReference type="NCBI Taxonomy" id="1929756"/>
    <lineage>
        <taxon>Eukaryota</taxon>
        <taxon>Fungi</taxon>
        <taxon>Dikarya</taxon>
        <taxon>Basidiomycota</taxon>
        <taxon>Agaricomycotina</taxon>
        <taxon>Agaricomycetes</taxon>
        <taxon>Agaricomycetidae</taxon>
        <taxon>Agaricales</taxon>
        <taxon>Marasmiineae</taxon>
        <taxon>Physalacriaceae</taxon>
        <taxon>Desarmillaria</taxon>
    </lineage>
</organism>
<evidence type="ECO:0000313" key="5">
    <source>
        <dbReference type="EMBL" id="KAK0442777.1"/>
    </source>
</evidence>
<dbReference type="InterPro" id="IPR036864">
    <property type="entry name" value="Zn2-C6_fun-type_DNA-bd_sf"/>
</dbReference>
<evidence type="ECO:0000256" key="1">
    <source>
        <dbReference type="ARBA" id="ARBA00022723"/>
    </source>
</evidence>
<keyword evidence="1" id="KW-0479">Metal-binding</keyword>
<dbReference type="PANTHER" id="PTHR46910:SF38">
    <property type="entry name" value="ZN(2)-C6 FUNGAL-TYPE DOMAIN-CONTAINING PROTEIN"/>
    <property type="match status" value="1"/>
</dbReference>
<dbReference type="AlphaFoldDB" id="A0AA39JHB8"/>
<dbReference type="SMART" id="SM00066">
    <property type="entry name" value="GAL4"/>
    <property type="match status" value="1"/>
</dbReference>
<gene>
    <name evidence="5" type="ORF">EV420DRAFT_1577604</name>
</gene>
<feature type="compositionally biased region" description="Polar residues" evidence="3">
    <location>
        <begin position="64"/>
        <end position="76"/>
    </location>
</feature>
<dbReference type="GeneID" id="85358083"/>
<evidence type="ECO:0000313" key="6">
    <source>
        <dbReference type="Proteomes" id="UP001175211"/>
    </source>
</evidence>
<dbReference type="GO" id="GO:0003677">
    <property type="term" value="F:DNA binding"/>
    <property type="evidence" value="ECO:0007669"/>
    <property type="project" value="InterPro"/>
</dbReference>
<reference evidence="5" key="1">
    <citation type="submission" date="2023-06" db="EMBL/GenBank/DDBJ databases">
        <authorList>
            <consortium name="Lawrence Berkeley National Laboratory"/>
            <person name="Ahrendt S."/>
            <person name="Sahu N."/>
            <person name="Indic B."/>
            <person name="Wong-Bajracharya J."/>
            <person name="Merenyi Z."/>
            <person name="Ke H.-M."/>
            <person name="Monk M."/>
            <person name="Kocsube S."/>
            <person name="Drula E."/>
            <person name="Lipzen A."/>
            <person name="Balint B."/>
            <person name="Henrissat B."/>
            <person name="Andreopoulos B."/>
            <person name="Martin F.M."/>
            <person name="Harder C.B."/>
            <person name="Rigling D."/>
            <person name="Ford K.L."/>
            <person name="Foster G.D."/>
            <person name="Pangilinan J."/>
            <person name="Papanicolaou A."/>
            <person name="Barry K."/>
            <person name="LaButti K."/>
            <person name="Viragh M."/>
            <person name="Koriabine M."/>
            <person name="Yan M."/>
            <person name="Riley R."/>
            <person name="Champramary S."/>
            <person name="Plett K.L."/>
            <person name="Tsai I.J."/>
            <person name="Slot J."/>
            <person name="Sipos G."/>
            <person name="Plett J."/>
            <person name="Nagy L.G."/>
            <person name="Grigoriev I.V."/>
        </authorList>
    </citation>
    <scope>NUCLEOTIDE SEQUENCE</scope>
    <source>
        <strain evidence="5">CCBAS 213</strain>
    </source>
</reference>
<dbReference type="InterPro" id="IPR050987">
    <property type="entry name" value="AtrR-like"/>
</dbReference>
<feature type="region of interest" description="Disordered" evidence="3">
    <location>
        <begin position="63"/>
        <end position="82"/>
    </location>
</feature>
<dbReference type="SMART" id="SM00906">
    <property type="entry name" value="Fungal_trans"/>
    <property type="match status" value="1"/>
</dbReference>
<accession>A0AA39JHB8</accession>
<dbReference type="Pfam" id="PF00172">
    <property type="entry name" value="Zn_clus"/>
    <property type="match status" value="1"/>
</dbReference>
<dbReference type="Proteomes" id="UP001175211">
    <property type="component" value="Unassembled WGS sequence"/>
</dbReference>
<sequence length="790" mass="88701">MFDYNSFREVPAAKKRLAGACDRCRQKKVKCHSTTAQENNCSKCVASNTKCTHTDLIKRRGSMPSYTQDSFASSSSSKRHGPHLSYVHSLERRVNQLECMLKQLNPNACQPEEMAGRETSPERPPISMCAPMSRQASQSSEITESEDFSYPDIMKSLKRLAPHHFESFSQRYFGRSSTFSLLTDAIYIKKKSTGDENIIQFREYFDLQPWERATADAETPRYVYPDNDLIQSLVAIYFETINPVVPILHRPTFEKQVDERLHLRDYDFGAALLLVLAVASRYSDDPRVLANLSSKLSSGWRFFEQVHIYKKAGYDPPCLYELQVAVLGGVYALGTSVPELSWTMIGVGLRSAIAIGLHRRKTGGCKFTVDDELKKRSFWVLVVLDRLLGLYVGYPAMIQDEELDLEMPVECDDDYWEVAPDGQIRFNQPSDEPSQISYINAVIRLTEIMSVVMKTLCSIKKARAMSGLTGKSWEQRLVAELDSSLNAWVDSIPDHLRWDPKRENGLFLYQSASLYSVYYMVQILIHCPFLRKDSSLSVPSLIICTNAARACTRIIEVHMTRIRTVNPQIVMGAFTSGTVFAMNIWSVKRAGHALNAKDLAGFELCLAALENAAHTWNITGGMLLLFKALASVESSKTLDDSTVPPTLHENVTVAPADSIWSPYDAMPQNALLQSIQPFCTFVLSYIFDYQLTRPDFLGEQVYSENNLANQLGAGPPLGWANEPFLGLSSSAQPPYLNMESGLSRELSSNMWTSTALGLSFSEWNTFVTDMDPELIDGLHKYYGDAGTNTS</sequence>
<dbReference type="GO" id="GO:0000981">
    <property type="term" value="F:DNA-binding transcription factor activity, RNA polymerase II-specific"/>
    <property type="evidence" value="ECO:0007669"/>
    <property type="project" value="InterPro"/>
</dbReference>
<dbReference type="InterPro" id="IPR001138">
    <property type="entry name" value="Zn2Cys6_DnaBD"/>
</dbReference>
<proteinExistence type="predicted"/>